<dbReference type="GO" id="GO:0005634">
    <property type="term" value="C:nucleus"/>
    <property type="evidence" value="ECO:0007669"/>
    <property type="project" value="TreeGrafter"/>
</dbReference>
<evidence type="ECO:0000313" key="3">
    <source>
        <dbReference type="Proteomes" id="UP000094043"/>
    </source>
</evidence>
<dbReference type="PANTHER" id="PTHR28083">
    <property type="entry name" value="GOOD FOR FULL DBP5 ACTIVITY PROTEIN 2"/>
    <property type="match status" value="1"/>
</dbReference>
<organism evidence="2 3">
    <name type="scientific">Cryptococcus depauperatus CBS 7841</name>
    <dbReference type="NCBI Taxonomy" id="1295531"/>
    <lineage>
        <taxon>Eukaryota</taxon>
        <taxon>Fungi</taxon>
        <taxon>Dikarya</taxon>
        <taxon>Basidiomycota</taxon>
        <taxon>Agaricomycotina</taxon>
        <taxon>Tremellomycetes</taxon>
        <taxon>Tremellales</taxon>
        <taxon>Cryptococcaceae</taxon>
        <taxon>Cryptococcus</taxon>
    </lineage>
</organism>
<dbReference type="KEGG" id="cdep:91087969"/>
<dbReference type="InterPro" id="IPR040151">
    <property type="entry name" value="Gfd2/YDR514C-like"/>
</dbReference>
<dbReference type="PANTHER" id="PTHR28083:SF1">
    <property type="entry name" value="GOOD FOR FULL DBP5 ACTIVITY PROTEIN 2"/>
    <property type="match status" value="1"/>
</dbReference>
<dbReference type="AlphaFoldDB" id="A0AAJ8JU62"/>
<gene>
    <name evidence="2" type="ORF">L203_103759</name>
</gene>
<protein>
    <submittedName>
        <fullName evidence="2">Uncharacterized protein</fullName>
    </submittedName>
</protein>
<keyword evidence="3" id="KW-1185">Reference proteome</keyword>
<feature type="region of interest" description="Disordered" evidence="1">
    <location>
        <begin position="537"/>
        <end position="586"/>
    </location>
</feature>
<dbReference type="Proteomes" id="UP000094043">
    <property type="component" value="Chromosome 4"/>
</dbReference>
<feature type="region of interest" description="Disordered" evidence="1">
    <location>
        <begin position="447"/>
        <end position="517"/>
    </location>
</feature>
<accession>A0AAJ8JU62</accession>
<proteinExistence type="predicted"/>
<feature type="compositionally biased region" description="Gly residues" evidence="1">
    <location>
        <begin position="605"/>
        <end position="614"/>
    </location>
</feature>
<feature type="compositionally biased region" description="Polar residues" evidence="1">
    <location>
        <begin position="488"/>
        <end position="501"/>
    </location>
</feature>
<evidence type="ECO:0000256" key="1">
    <source>
        <dbReference type="SAM" id="MobiDB-lite"/>
    </source>
</evidence>
<feature type="region of interest" description="Disordered" evidence="1">
    <location>
        <begin position="605"/>
        <end position="719"/>
    </location>
</feature>
<feature type="compositionally biased region" description="Polar residues" evidence="1">
    <location>
        <begin position="662"/>
        <end position="680"/>
    </location>
</feature>
<dbReference type="RefSeq" id="XP_066069248.1">
    <property type="nucleotide sequence ID" value="XM_066213151.1"/>
</dbReference>
<name>A0AAJ8JU62_9TREE</name>
<sequence length="733" mass="78676">MAEVTKYGNAAEFDVDLHSIYAAYIGLFESTNIDWWDKSWGGFFVCFNDFLGFGWEVMVVVDQVTGKPHIAVRRDQNALFARMIRTRFGETLPKEPPTTLPLNPVPTRNLALRRLVTIRDLSAYKKLAATLPAAELSYLRSRVRAGEPAVIEQLFYAGGSSGERDTGGIGVRDNGVGYTFACIKINWWEKGGSPYGLVPGQGRTQPGKGGQGKGLALEVGTAVLRCPNLRAMGVWPPTPTDNYRKSHYVVEEWVDKRTNHSPPTFPRAYAFGQSDATLNALASQEIDNQANTLILLTVGEPAPYPLPNSSTLPNNILIFDVLAFEYNLLRRAQAQGIPDAPDRRQPLTNLPALLQTLQIPVPAFAPIGNAGNDAYYTLLAFQKLVMGETRLPDLLFSQPNNSFPSMPFVHTSHGAMPFPSYSPATVMSMPIPIMPVAVQGRRESRTFARGSDNGSFPSSPADGRSQGRRYGSDNSRQRPASVGDPFNVGTSTFTRSSSENRSPLDHAQGSVSSAELRPKTFARSQTVFWDNAAYADNQPTQGMRDSVPKAPLRGDMNCVSLGSSPNPRSRLREGPPLSRSAAVSGKLGTQCRSISFDGNGTDGGLNSLGGGSKGILGPTSASNSPANGPTRIHAVDGNSTGINPSGFSSTSLSQDRADRADSSGTGSTTMTKPSFGSSNEIAAMGSGTLRKGRSSTGSAQVVEDEKKTKAVKEKKKAKGPKEFAGAIAKFWVG</sequence>
<dbReference type="GeneID" id="91087969"/>
<feature type="compositionally biased region" description="Polar residues" evidence="1">
    <location>
        <begin position="637"/>
        <end position="654"/>
    </location>
</feature>
<evidence type="ECO:0000313" key="2">
    <source>
        <dbReference type="EMBL" id="WVN88548.1"/>
    </source>
</evidence>
<reference evidence="2" key="3">
    <citation type="submission" date="2024-01" db="EMBL/GenBank/DDBJ databases">
        <authorList>
            <person name="Coelho M.A."/>
            <person name="David-Palma M."/>
            <person name="Shea T."/>
            <person name="Sun S."/>
            <person name="Cuomo C.A."/>
            <person name="Heitman J."/>
        </authorList>
    </citation>
    <scope>NUCLEOTIDE SEQUENCE</scope>
    <source>
        <strain evidence="2">CBS 7841</strain>
    </source>
</reference>
<reference evidence="2" key="2">
    <citation type="journal article" date="2022" name="Elife">
        <title>Obligate sexual reproduction of a homothallic fungus closely related to the Cryptococcus pathogenic species complex.</title>
        <authorList>
            <person name="Passer A.R."/>
            <person name="Clancey S.A."/>
            <person name="Shea T."/>
            <person name="David-Palma M."/>
            <person name="Averette A.F."/>
            <person name="Boekhout T."/>
            <person name="Porcel B.M."/>
            <person name="Nowrousian M."/>
            <person name="Cuomo C.A."/>
            <person name="Sun S."/>
            <person name="Heitman J."/>
            <person name="Coelho M.A."/>
        </authorList>
    </citation>
    <scope>NUCLEOTIDE SEQUENCE</scope>
    <source>
        <strain evidence="2">CBS 7841</strain>
    </source>
</reference>
<reference evidence="2" key="1">
    <citation type="submission" date="2016-06" db="EMBL/GenBank/DDBJ databases">
        <authorList>
            <person name="Cuomo C."/>
            <person name="Litvintseva A."/>
            <person name="Heitman J."/>
            <person name="Chen Y."/>
            <person name="Sun S."/>
            <person name="Springer D."/>
            <person name="Dromer F."/>
            <person name="Young S."/>
            <person name="Zeng Q."/>
            <person name="Chapman S."/>
            <person name="Gujja S."/>
            <person name="Saif S."/>
            <person name="Birren B."/>
        </authorList>
    </citation>
    <scope>NUCLEOTIDE SEQUENCE</scope>
    <source>
        <strain evidence="2">CBS 7841</strain>
    </source>
</reference>
<dbReference type="EMBL" id="CP143787">
    <property type="protein sequence ID" value="WVN88548.1"/>
    <property type="molecule type" value="Genomic_DNA"/>
</dbReference>